<accession>A0A420ETX2</accession>
<dbReference type="InterPro" id="IPR009057">
    <property type="entry name" value="Homeodomain-like_sf"/>
</dbReference>
<name>A0A420ETX2_9ACTN</name>
<evidence type="ECO:0000313" key="3">
    <source>
        <dbReference type="Proteomes" id="UP000285744"/>
    </source>
</evidence>
<proteinExistence type="predicted"/>
<dbReference type="EMBL" id="RAQQ01000027">
    <property type="protein sequence ID" value="RKF24125.1"/>
    <property type="molecule type" value="Genomic_DNA"/>
</dbReference>
<reference evidence="2 3" key="1">
    <citation type="journal article" date="2018" name="Int. J. Syst. Evol. Microbiol.">
        <title>Micromonospora globbae sp. nov., an endophytic actinomycete isolated from roots of Globba winitii C. H. Wright.</title>
        <authorList>
            <person name="Kuncharoen N."/>
            <person name="Pittayakhajonwut P."/>
            <person name="Tanasupawat S."/>
        </authorList>
    </citation>
    <scope>NUCLEOTIDE SEQUENCE [LARGE SCALE GENOMIC DNA]</scope>
    <source>
        <strain evidence="2 3">WPS1-2</strain>
    </source>
</reference>
<protein>
    <submittedName>
        <fullName evidence="2">Uncharacterized protein</fullName>
    </submittedName>
</protein>
<sequence>MMAELHLIREVHPPGYRHHLMRLTLGGGGGLSGWLVGTFEGEDDFYPAREIRDLPIARWVRGAKMVADLAAADDQFTPEFELVYRVDEPDVASLADELVEKMFPGLDEQKTPAALRRRKYLRHLAQVAVIYDHSVVNGRDDPAAEVARRFHAQPGTARTWVHRARKEGLIGATAPRDVAVMAVGEIERPWSEEEKRNRLAKLEQERAQLKLELAKINAAKERGHGPAQPRHGSR</sequence>
<dbReference type="SUPFAM" id="SSF46689">
    <property type="entry name" value="Homeodomain-like"/>
    <property type="match status" value="1"/>
</dbReference>
<keyword evidence="1" id="KW-0175">Coiled coil</keyword>
<dbReference type="Proteomes" id="UP000285744">
    <property type="component" value="Unassembled WGS sequence"/>
</dbReference>
<organism evidence="2 3">
    <name type="scientific">Micromonospora globbae</name>
    <dbReference type="NCBI Taxonomy" id="1894969"/>
    <lineage>
        <taxon>Bacteria</taxon>
        <taxon>Bacillati</taxon>
        <taxon>Actinomycetota</taxon>
        <taxon>Actinomycetes</taxon>
        <taxon>Micromonosporales</taxon>
        <taxon>Micromonosporaceae</taxon>
        <taxon>Micromonospora</taxon>
    </lineage>
</organism>
<evidence type="ECO:0000313" key="2">
    <source>
        <dbReference type="EMBL" id="RKF24125.1"/>
    </source>
</evidence>
<comment type="caution">
    <text evidence="2">The sequence shown here is derived from an EMBL/GenBank/DDBJ whole genome shotgun (WGS) entry which is preliminary data.</text>
</comment>
<feature type="coiled-coil region" evidence="1">
    <location>
        <begin position="192"/>
        <end position="222"/>
    </location>
</feature>
<dbReference type="AlphaFoldDB" id="A0A420ETX2"/>
<gene>
    <name evidence="2" type="ORF">D7I43_27980</name>
</gene>
<evidence type="ECO:0000256" key="1">
    <source>
        <dbReference type="SAM" id="Coils"/>
    </source>
</evidence>